<feature type="domain" description="Peptidase S49" evidence="5">
    <location>
        <begin position="131"/>
        <end position="274"/>
    </location>
</feature>
<dbReference type="InterPro" id="IPR002142">
    <property type="entry name" value="Peptidase_S49"/>
</dbReference>
<evidence type="ECO:0000256" key="4">
    <source>
        <dbReference type="ARBA" id="ARBA00022825"/>
    </source>
</evidence>
<name>A0A7S7SKE0_PALFE</name>
<dbReference type="GO" id="GO:0008236">
    <property type="term" value="F:serine-type peptidase activity"/>
    <property type="evidence" value="ECO:0007669"/>
    <property type="project" value="UniProtKB-KW"/>
</dbReference>
<accession>A0A7S7SKE0</accession>
<dbReference type="GO" id="GO:0006508">
    <property type="term" value="P:proteolysis"/>
    <property type="evidence" value="ECO:0007669"/>
    <property type="project" value="UniProtKB-KW"/>
</dbReference>
<dbReference type="Gene3D" id="3.90.226.10">
    <property type="entry name" value="2-enoyl-CoA Hydratase, Chain A, domain 1"/>
    <property type="match status" value="1"/>
</dbReference>
<proteinExistence type="inferred from homology"/>
<dbReference type="Pfam" id="PF01343">
    <property type="entry name" value="Peptidase_S49"/>
    <property type="match status" value="1"/>
</dbReference>
<keyword evidence="4" id="KW-0720">Serine protease</keyword>
<dbReference type="RefSeq" id="WP_194449857.1">
    <property type="nucleotide sequence ID" value="NZ_CP063849.1"/>
</dbReference>
<evidence type="ECO:0000256" key="2">
    <source>
        <dbReference type="ARBA" id="ARBA00022670"/>
    </source>
</evidence>
<dbReference type="SUPFAM" id="SSF52096">
    <property type="entry name" value="ClpP/crotonase"/>
    <property type="match status" value="1"/>
</dbReference>
<gene>
    <name evidence="6" type="ORF">IRI77_36580</name>
</gene>
<dbReference type="InterPro" id="IPR033855">
    <property type="entry name" value="Protein_C"/>
</dbReference>
<organism evidence="6 7">
    <name type="scientific">Paludibaculum fermentans</name>
    <dbReference type="NCBI Taxonomy" id="1473598"/>
    <lineage>
        <taxon>Bacteria</taxon>
        <taxon>Pseudomonadati</taxon>
        <taxon>Acidobacteriota</taxon>
        <taxon>Terriglobia</taxon>
        <taxon>Bryobacterales</taxon>
        <taxon>Bryobacteraceae</taxon>
        <taxon>Paludibaculum</taxon>
    </lineage>
</organism>
<sequence length="402" mass="42407">MHPLPHLATRIFDTPLLIAPQKLEVILAALAPRLGIEVPPVSAAAATERASRKPYEVTTDGIAIIPVEGTLVHKTRGLDALSGLRSYVDIQQEIEDAATDPAIEGILLEIDSPGGEVAGAFDVADAVYSARATKPLFAVANNDAFSAAYLLASGAQRLYVSRTSGVGSVGVIVSHLDMSVSDEKMGYRYTIVSAGARKADFNPHAPLSDEAKGILEGEIARTYGLLVNTVARNRGLPEAAIRGTEAGLFFGSDALNVKFADRVGTRQDALADLRAAIGPAALSTQNQGRTSMHEEPLAAERQDSAVDLDAIRAEARRQGYAEAREIVELCALAGMPTRAAALLARDVGPAEARQHLMEARAAEDAPEIRSHVMPDTGTSVKANPENSPVMKAVERLAGKGVN</sequence>
<reference evidence="6 7" key="1">
    <citation type="submission" date="2020-10" db="EMBL/GenBank/DDBJ databases">
        <title>Complete genome sequence of Paludibaculum fermentans P105T, a facultatively anaerobic acidobacterium capable of dissimilatory Fe(III) reduction.</title>
        <authorList>
            <person name="Dedysh S.N."/>
            <person name="Beletsky A.V."/>
            <person name="Kulichevskaya I.S."/>
            <person name="Mardanov A.V."/>
            <person name="Ravin N.V."/>
        </authorList>
    </citation>
    <scope>NUCLEOTIDE SEQUENCE [LARGE SCALE GENOMIC DNA]</scope>
    <source>
        <strain evidence="6 7">P105</strain>
    </source>
</reference>
<keyword evidence="2" id="KW-0645">Protease</keyword>
<dbReference type="PANTHER" id="PTHR33209:SF1">
    <property type="entry name" value="PEPTIDASE S49 DOMAIN-CONTAINING PROTEIN"/>
    <property type="match status" value="1"/>
</dbReference>
<comment type="similarity">
    <text evidence="1">Belongs to the peptidase S49 family.</text>
</comment>
<evidence type="ECO:0000313" key="6">
    <source>
        <dbReference type="EMBL" id="QOY88194.1"/>
    </source>
</evidence>
<evidence type="ECO:0000259" key="5">
    <source>
        <dbReference type="Pfam" id="PF01343"/>
    </source>
</evidence>
<evidence type="ECO:0000313" key="7">
    <source>
        <dbReference type="Proteomes" id="UP000593892"/>
    </source>
</evidence>
<keyword evidence="7" id="KW-1185">Reference proteome</keyword>
<dbReference type="CDD" id="cd07022">
    <property type="entry name" value="S49_Sppa_36K_type"/>
    <property type="match status" value="1"/>
</dbReference>
<dbReference type="AlphaFoldDB" id="A0A7S7SKE0"/>
<keyword evidence="3" id="KW-0378">Hydrolase</keyword>
<dbReference type="KEGG" id="pfer:IRI77_36580"/>
<evidence type="ECO:0000256" key="1">
    <source>
        <dbReference type="ARBA" id="ARBA00008683"/>
    </source>
</evidence>
<evidence type="ECO:0000256" key="3">
    <source>
        <dbReference type="ARBA" id="ARBA00022801"/>
    </source>
</evidence>
<dbReference type="Proteomes" id="UP000593892">
    <property type="component" value="Chromosome"/>
</dbReference>
<dbReference type="PANTHER" id="PTHR33209">
    <property type="entry name" value="PROTEASE 4"/>
    <property type="match status" value="1"/>
</dbReference>
<dbReference type="InterPro" id="IPR029045">
    <property type="entry name" value="ClpP/crotonase-like_dom_sf"/>
</dbReference>
<dbReference type="EMBL" id="CP063849">
    <property type="protein sequence ID" value="QOY88194.1"/>
    <property type="molecule type" value="Genomic_DNA"/>
</dbReference>
<protein>
    <submittedName>
        <fullName evidence="6">S49 family peptidase</fullName>
    </submittedName>
</protein>